<dbReference type="GO" id="GO:0005737">
    <property type="term" value="C:cytoplasm"/>
    <property type="evidence" value="ECO:0007669"/>
    <property type="project" value="TreeGrafter"/>
</dbReference>
<feature type="region of interest" description="Disordered" evidence="1">
    <location>
        <begin position="320"/>
        <end position="369"/>
    </location>
</feature>
<dbReference type="InParanoid" id="A0A194XAB7"/>
<keyword evidence="4" id="KW-1185">Reference proteome</keyword>
<dbReference type="CDD" id="cd06257">
    <property type="entry name" value="DnaJ"/>
    <property type="match status" value="1"/>
</dbReference>
<dbReference type="SUPFAM" id="SSF46565">
    <property type="entry name" value="Chaperone J-domain"/>
    <property type="match status" value="1"/>
</dbReference>
<sequence>MPQATATSDYYAILEIDQNATPDEITKSYKRLALLRHPDRNTTHNSTKAFQLLGEAYETLKDESKRRDYDSTYAQIKTTRSSQPNTTERRRTSSTTNSNPNDTKTDIARIAAIVRAKQERFAGWSQTQTIFNEKIFELKRDIIDLQSAIQGFEDTETAERAKDEGTKRWPARIFSHRSRKSVQAQEKKEQKERDRLQRLHSKTLREIELKKKWSEIRDHETLFETKRQEFYDANKADDIIKSAIEQVMRIKQQIHQQAERYEKEKAAREEAQRDRDEQFEQGQREAAREKAEREEMKMRREELAEAIEKLRVEEALKLAEENRKRNELQQKQEAKRRKKEQAAEQQRRENAEKAAEQALEDYRVGQTAV</sequence>
<name>A0A194XAB7_MOLSC</name>
<dbReference type="Gene3D" id="1.10.287.110">
    <property type="entry name" value="DnaJ domain"/>
    <property type="match status" value="1"/>
</dbReference>
<accession>A0A194XAB7</accession>
<dbReference type="AlphaFoldDB" id="A0A194XAB7"/>
<reference evidence="3 4" key="1">
    <citation type="submission" date="2015-10" db="EMBL/GenBank/DDBJ databases">
        <title>Full genome of DAOMC 229536 Phialocephala scopiformis, a fungal endophyte of spruce producing the potent anti-insectan compound rugulosin.</title>
        <authorList>
            <consortium name="DOE Joint Genome Institute"/>
            <person name="Walker A.K."/>
            <person name="Frasz S.L."/>
            <person name="Seifert K.A."/>
            <person name="Miller J.D."/>
            <person name="Mondo S.J."/>
            <person name="Labutti K."/>
            <person name="Lipzen A."/>
            <person name="Dockter R."/>
            <person name="Kennedy M."/>
            <person name="Grigoriev I.V."/>
            <person name="Spatafora J.W."/>
        </authorList>
    </citation>
    <scope>NUCLEOTIDE SEQUENCE [LARGE SCALE GENOMIC DNA]</scope>
    <source>
        <strain evidence="3 4">CBS 120377</strain>
    </source>
</reference>
<feature type="region of interest" description="Disordered" evidence="1">
    <location>
        <begin position="68"/>
        <end position="104"/>
    </location>
</feature>
<feature type="compositionally biased region" description="Basic and acidic residues" evidence="1">
    <location>
        <begin position="340"/>
        <end position="363"/>
    </location>
</feature>
<dbReference type="RefSeq" id="XP_018071465.1">
    <property type="nucleotide sequence ID" value="XM_018209329.1"/>
</dbReference>
<dbReference type="PROSITE" id="PS00636">
    <property type="entry name" value="DNAJ_1"/>
    <property type="match status" value="1"/>
</dbReference>
<dbReference type="EMBL" id="KQ947415">
    <property type="protein sequence ID" value="KUJ17110.1"/>
    <property type="molecule type" value="Genomic_DNA"/>
</dbReference>
<dbReference type="InterPro" id="IPR036869">
    <property type="entry name" value="J_dom_sf"/>
</dbReference>
<dbReference type="PANTHER" id="PTHR43096">
    <property type="entry name" value="DNAJ HOMOLOG 1, MITOCHONDRIAL-RELATED"/>
    <property type="match status" value="1"/>
</dbReference>
<dbReference type="InterPro" id="IPR018253">
    <property type="entry name" value="DnaJ_domain_CS"/>
</dbReference>
<organism evidence="3 4">
    <name type="scientific">Mollisia scopiformis</name>
    <name type="common">Conifer needle endophyte fungus</name>
    <name type="synonym">Phialocephala scopiformis</name>
    <dbReference type="NCBI Taxonomy" id="149040"/>
    <lineage>
        <taxon>Eukaryota</taxon>
        <taxon>Fungi</taxon>
        <taxon>Dikarya</taxon>
        <taxon>Ascomycota</taxon>
        <taxon>Pezizomycotina</taxon>
        <taxon>Leotiomycetes</taxon>
        <taxon>Helotiales</taxon>
        <taxon>Mollisiaceae</taxon>
        <taxon>Mollisia</taxon>
    </lineage>
</organism>
<evidence type="ECO:0000256" key="1">
    <source>
        <dbReference type="SAM" id="MobiDB-lite"/>
    </source>
</evidence>
<dbReference type="GeneID" id="28819055"/>
<feature type="domain" description="J" evidence="2">
    <location>
        <begin position="9"/>
        <end position="73"/>
    </location>
</feature>
<evidence type="ECO:0000259" key="2">
    <source>
        <dbReference type="PROSITE" id="PS50076"/>
    </source>
</evidence>
<feature type="region of interest" description="Disordered" evidence="1">
    <location>
        <begin position="176"/>
        <end position="195"/>
    </location>
</feature>
<dbReference type="PANTHER" id="PTHR43096:SF10">
    <property type="entry name" value="CHAPERONE PROTEIN DNAJ A6, CHLOROPLASTIC"/>
    <property type="match status" value="1"/>
</dbReference>
<feature type="region of interest" description="Disordered" evidence="1">
    <location>
        <begin position="255"/>
        <end position="299"/>
    </location>
</feature>
<dbReference type="PROSITE" id="PS50076">
    <property type="entry name" value="DNAJ_2"/>
    <property type="match status" value="1"/>
</dbReference>
<dbReference type="STRING" id="149040.A0A194XAB7"/>
<feature type="compositionally biased region" description="Basic and acidic residues" evidence="1">
    <location>
        <begin position="320"/>
        <end position="333"/>
    </location>
</feature>
<evidence type="ECO:0000313" key="4">
    <source>
        <dbReference type="Proteomes" id="UP000070700"/>
    </source>
</evidence>
<feature type="compositionally biased region" description="Basic and acidic residues" evidence="1">
    <location>
        <begin position="185"/>
        <end position="195"/>
    </location>
</feature>
<dbReference type="Pfam" id="PF00226">
    <property type="entry name" value="DnaJ"/>
    <property type="match status" value="1"/>
</dbReference>
<feature type="compositionally biased region" description="Basic and acidic residues" evidence="1">
    <location>
        <begin position="257"/>
        <end position="299"/>
    </location>
</feature>
<dbReference type="PRINTS" id="PR00625">
    <property type="entry name" value="JDOMAIN"/>
</dbReference>
<feature type="compositionally biased region" description="Polar residues" evidence="1">
    <location>
        <begin position="72"/>
        <end position="84"/>
    </location>
</feature>
<dbReference type="GO" id="GO:0051082">
    <property type="term" value="F:unfolded protein binding"/>
    <property type="evidence" value="ECO:0007669"/>
    <property type="project" value="TreeGrafter"/>
</dbReference>
<gene>
    <name evidence="3" type="ORF">LY89DRAFT_585569</name>
</gene>
<dbReference type="Proteomes" id="UP000070700">
    <property type="component" value="Unassembled WGS sequence"/>
</dbReference>
<dbReference type="OrthoDB" id="442087at2759"/>
<evidence type="ECO:0000313" key="3">
    <source>
        <dbReference type="EMBL" id="KUJ17110.1"/>
    </source>
</evidence>
<protein>
    <submittedName>
        <fullName evidence="3">DnaJ-domain-containing protein</fullName>
    </submittedName>
</protein>
<proteinExistence type="predicted"/>
<dbReference type="SMART" id="SM00271">
    <property type="entry name" value="DnaJ"/>
    <property type="match status" value="1"/>
</dbReference>
<dbReference type="KEGG" id="psco:LY89DRAFT_585569"/>
<dbReference type="InterPro" id="IPR001623">
    <property type="entry name" value="DnaJ_domain"/>
</dbReference>
<dbReference type="GO" id="GO:0042026">
    <property type="term" value="P:protein refolding"/>
    <property type="evidence" value="ECO:0007669"/>
    <property type="project" value="TreeGrafter"/>
</dbReference>